<evidence type="ECO:0000313" key="3">
    <source>
        <dbReference type="WBParaSite" id="BTMF_0000778001-mRNA-1"/>
    </source>
</evidence>
<accession>A0A0R3QJP9</accession>
<dbReference type="Proteomes" id="UP000280834">
    <property type="component" value="Unassembled WGS sequence"/>
</dbReference>
<evidence type="ECO:0000313" key="1">
    <source>
        <dbReference type="EMBL" id="VDO20356.1"/>
    </source>
</evidence>
<protein>
    <submittedName>
        <fullName evidence="3">DUF309 domain-containing protein</fullName>
    </submittedName>
</protein>
<keyword evidence="2" id="KW-1185">Reference proteome</keyword>
<dbReference type="STRING" id="42155.A0A0R3QJP9"/>
<reference evidence="3" key="1">
    <citation type="submission" date="2017-02" db="UniProtKB">
        <authorList>
            <consortium name="WormBaseParasite"/>
        </authorList>
    </citation>
    <scope>IDENTIFICATION</scope>
</reference>
<name>A0A0R3QJP9_9BILA</name>
<sequence length="36" mass="4525">MPVRHSLRYEPYPELVPLRVRGRGREWPPQHPIYRW</sequence>
<dbReference type="WBParaSite" id="BTMF_0000778001-mRNA-1">
    <property type="protein sequence ID" value="BTMF_0000778001-mRNA-1"/>
    <property type="gene ID" value="BTMF_0000778001"/>
</dbReference>
<dbReference type="AlphaFoldDB" id="A0A0R3QJP9"/>
<organism evidence="3">
    <name type="scientific">Brugia timori</name>
    <dbReference type="NCBI Taxonomy" id="42155"/>
    <lineage>
        <taxon>Eukaryota</taxon>
        <taxon>Metazoa</taxon>
        <taxon>Ecdysozoa</taxon>
        <taxon>Nematoda</taxon>
        <taxon>Chromadorea</taxon>
        <taxon>Rhabditida</taxon>
        <taxon>Spirurina</taxon>
        <taxon>Spiruromorpha</taxon>
        <taxon>Filarioidea</taxon>
        <taxon>Onchocercidae</taxon>
        <taxon>Brugia</taxon>
    </lineage>
</organism>
<proteinExistence type="predicted"/>
<reference evidence="1 2" key="2">
    <citation type="submission" date="2018-11" db="EMBL/GenBank/DDBJ databases">
        <authorList>
            <consortium name="Pathogen Informatics"/>
        </authorList>
    </citation>
    <scope>NUCLEOTIDE SEQUENCE [LARGE SCALE GENOMIC DNA]</scope>
</reference>
<gene>
    <name evidence="1" type="ORF">BTMF_LOCUS5894</name>
</gene>
<evidence type="ECO:0000313" key="2">
    <source>
        <dbReference type="Proteomes" id="UP000280834"/>
    </source>
</evidence>
<dbReference type="EMBL" id="UZAG01015444">
    <property type="protein sequence ID" value="VDO20356.1"/>
    <property type="molecule type" value="Genomic_DNA"/>
</dbReference>